<sequence>PWERARVVTELAEALVQAGAIDEALKMVSVMNDPTSRSRALSPVIMALVRQGSSDAAVEAISAELGWVRGVAERRDAAGCYATLAEACADVSDLVDSESTIRGQWLGLARSALACSWLYGESVWDQFGILMRVAPELAIQLVDERVLAEPEGGTPPELEPDLGAEGPGGHTGSYR</sequence>
<evidence type="ECO:0000313" key="2">
    <source>
        <dbReference type="EMBL" id="MDR0178875.1"/>
    </source>
</evidence>
<comment type="caution">
    <text evidence="2">The sequence shown here is derived from an EMBL/GenBank/DDBJ whole genome shotgun (WGS) entry which is preliminary data.</text>
</comment>
<proteinExistence type="predicted"/>
<organism evidence="2 3">
    <name type="scientific">Actinomyces oris</name>
    <dbReference type="NCBI Taxonomy" id="544580"/>
    <lineage>
        <taxon>Bacteria</taxon>
        <taxon>Bacillati</taxon>
        <taxon>Actinomycetota</taxon>
        <taxon>Actinomycetes</taxon>
        <taxon>Actinomycetales</taxon>
        <taxon>Actinomycetaceae</taxon>
        <taxon>Actinomyces</taxon>
    </lineage>
</organism>
<evidence type="ECO:0000313" key="3">
    <source>
        <dbReference type="Proteomes" id="UP001230065"/>
    </source>
</evidence>
<feature type="compositionally biased region" description="Gly residues" evidence="1">
    <location>
        <begin position="165"/>
        <end position="175"/>
    </location>
</feature>
<dbReference type="EMBL" id="JAMZMF010000027">
    <property type="protein sequence ID" value="MDR0178875.1"/>
    <property type="molecule type" value="Genomic_DNA"/>
</dbReference>
<feature type="region of interest" description="Disordered" evidence="1">
    <location>
        <begin position="149"/>
        <end position="175"/>
    </location>
</feature>
<protein>
    <submittedName>
        <fullName evidence="2">Uncharacterized protein</fullName>
    </submittedName>
</protein>
<dbReference type="InterPro" id="IPR011990">
    <property type="entry name" value="TPR-like_helical_dom_sf"/>
</dbReference>
<dbReference type="RefSeq" id="WP_308680609.1">
    <property type="nucleotide sequence ID" value="NZ_JAMZMF010000027.1"/>
</dbReference>
<accession>A0AAW8L5L5</accession>
<dbReference type="AlphaFoldDB" id="A0AAW8L5L5"/>
<dbReference type="Proteomes" id="UP001230065">
    <property type="component" value="Unassembled WGS sequence"/>
</dbReference>
<gene>
    <name evidence="2" type="ORF">RF687_13065</name>
</gene>
<reference evidence="2" key="1">
    <citation type="submission" date="2022-06" db="EMBL/GenBank/DDBJ databases">
        <title>Draft Genome Sequences of Three Actinomyces oris Strains, Isolated from Healthy Human Feces.</title>
        <authorList>
            <person name="Ye Y."/>
            <person name="Liu C."/>
            <person name="Zhao J."/>
            <person name="Xu J."/>
            <person name="Huang H."/>
            <person name="Wang B."/>
            <person name="Wei J."/>
            <person name="Jing X."/>
        </authorList>
    </citation>
    <scope>NUCLEOTIDE SEQUENCE</scope>
    <source>
        <strain evidence="2">CNGBCC1803727</strain>
    </source>
</reference>
<feature type="non-terminal residue" evidence="2">
    <location>
        <position position="1"/>
    </location>
</feature>
<name>A0AAW8L5L5_9ACTO</name>
<evidence type="ECO:0000256" key="1">
    <source>
        <dbReference type="SAM" id="MobiDB-lite"/>
    </source>
</evidence>
<dbReference type="Gene3D" id="1.25.40.10">
    <property type="entry name" value="Tetratricopeptide repeat domain"/>
    <property type="match status" value="1"/>
</dbReference>